<evidence type="ECO:0000259" key="9">
    <source>
        <dbReference type="Pfam" id="PF14686"/>
    </source>
</evidence>
<keyword evidence="5" id="KW-0964">Secreted</keyword>
<dbReference type="InterPro" id="IPR029411">
    <property type="entry name" value="RG-lyase_III"/>
</dbReference>
<dbReference type="Gene3D" id="2.60.40.1120">
    <property type="entry name" value="Carboxypeptidase-like, regulatory domain"/>
    <property type="match status" value="1"/>
</dbReference>
<evidence type="ECO:0000256" key="6">
    <source>
        <dbReference type="ARBA" id="ARBA00022729"/>
    </source>
</evidence>
<dbReference type="CDD" id="cd10317">
    <property type="entry name" value="RGL4_C"/>
    <property type="match status" value="1"/>
</dbReference>
<dbReference type="InterPro" id="IPR008979">
    <property type="entry name" value="Galactose-bd-like_sf"/>
</dbReference>
<dbReference type="InterPro" id="IPR010325">
    <property type="entry name" value="Rhamnogal_lyase"/>
</dbReference>
<comment type="similarity">
    <text evidence="3">Belongs to the polysaccharide lyase 4 family.</text>
</comment>
<evidence type="ECO:0000256" key="1">
    <source>
        <dbReference type="ARBA" id="ARBA00001324"/>
    </source>
</evidence>
<dbReference type="Pfam" id="PF14683">
    <property type="entry name" value="CBM-like"/>
    <property type="match status" value="1"/>
</dbReference>
<dbReference type="GO" id="GO:0030246">
    <property type="term" value="F:carbohydrate binding"/>
    <property type="evidence" value="ECO:0007669"/>
    <property type="project" value="InterPro"/>
</dbReference>
<keyword evidence="11" id="KW-1185">Reference proteome</keyword>
<evidence type="ECO:0000256" key="4">
    <source>
        <dbReference type="ARBA" id="ARBA00012437"/>
    </source>
</evidence>
<evidence type="ECO:0000256" key="5">
    <source>
        <dbReference type="ARBA" id="ARBA00022525"/>
    </source>
</evidence>
<dbReference type="InterPro" id="IPR011013">
    <property type="entry name" value="Gal_mutarotase_sf_dom"/>
</dbReference>
<dbReference type="Pfam" id="PF06045">
    <property type="entry name" value="Rhamnogal_lyase"/>
    <property type="match status" value="1"/>
</dbReference>
<keyword evidence="7" id="KW-0456">Lyase</keyword>
<evidence type="ECO:0000259" key="8">
    <source>
        <dbReference type="Pfam" id="PF14683"/>
    </source>
</evidence>
<dbReference type="InterPro" id="IPR014718">
    <property type="entry name" value="GH-type_carb-bd"/>
</dbReference>
<dbReference type="PANTHER" id="PTHR32018">
    <property type="entry name" value="RHAMNOGALACTURONATE LYASE FAMILY PROTEIN"/>
    <property type="match status" value="1"/>
</dbReference>
<dbReference type="Gene3D" id="2.70.98.10">
    <property type="match status" value="1"/>
</dbReference>
<organism evidence="10 11">
    <name type="scientific">Erythranthe guttata</name>
    <name type="common">Yellow monkey flower</name>
    <name type="synonym">Mimulus guttatus</name>
    <dbReference type="NCBI Taxonomy" id="4155"/>
    <lineage>
        <taxon>Eukaryota</taxon>
        <taxon>Viridiplantae</taxon>
        <taxon>Streptophyta</taxon>
        <taxon>Embryophyta</taxon>
        <taxon>Tracheophyta</taxon>
        <taxon>Spermatophyta</taxon>
        <taxon>Magnoliopsida</taxon>
        <taxon>eudicotyledons</taxon>
        <taxon>Gunneridae</taxon>
        <taxon>Pentapetalae</taxon>
        <taxon>asterids</taxon>
        <taxon>lamiids</taxon>
        <taxon>Lamiales</taxon>
        <taxon>Phrymaceae</taxon>
        <taxon>Erythranthe</taxon>
    </lineage>
</organism>
<dbReference type="AlphaFoldDB" id="A0A022QSL1"/>
<sequence length="634" mass="73596">MARLLRSTSMFRVDIDNGIVKLTLTKPTGLMAGLAYKGVKNILERRNKETQRGYWDIMWSRPDQHKKSRFDTMQATRFRVIEQTEDQIEVSFSSTWRVSHGENLVPLNIDRRFIILRGVSGFYSYSIFEHEEGWPALNIDEARIAFKLDKDMFRYMAISDKRQRIMPTATDRKRGHELSYREAVLLSNSTSNPRLKGEVDDKYQYSSDNKDSHVHGWISNRPHVGFWVITPSDEFRAAGPVKPDLTSHAGPTSLAVFFSDHYAGANYGIRLRDGQPWKKVFGPVFVYVNSDSGNNHTTLWEDAKRKMSEETEKWPYDFPKSKDYPHANERGTIRGRLLVRDRYIERDLMPAKSAYVGLARPGDVGSWQDDYEGYQFWTKTDETGYFTIRGVRPDTYNLYAWVPGIIGDFKHKNEVIVRKGNEIHIGEIIYDPPRNGPTIWEIGIPDRTASEFFIPDPAPGLMNKLYINNEKFRQYGLWDRYTDLYPNKDLIYTVGESDYRKDWFFAHVTRKINKKNYTGTTWQIQFDVRKVITTASYTLRIALASANFAEIQVRVNNPPARRPLFSTGRIGKDNAVARHGIHGRYYLYGVSLPGFQLQNGRNIIYLRQSRGLTPFVGVMYDYIRLEGPPDEDYY</sequence>
<evidence type="ECO:0000313" key="11">
    <source>
        <dbReference type="Proteomes" id="UP000030748"/>
    </source>
</evidence>
<dbReference type="SUPFAM" id="SSF49452">
    <property type="entry name" value="Starch-binding domain-like"/>
    <property type="match status" value="1"/>
</dbReference>
<dbReference type="eggNOG" id="ENOG502QQM5">
    <property type="taxonomic scope" value="Eukaryota"/>
</dbReference>
<dbReference type="STRING" id="4155.A0A022QSL1"/>
<reference evidence="10 11" key="1">
    <citation type="journal article" date="2013" name="Proc. Natl. Acad. Sci. U.S.A.">
        <title>Fine-scale variation in meiotic recombination in Mimulus inferred from population shotgun sequencing.</title>
        <authorList>
            <person name="Hellsten U."/>
            <person name="Wright K.M."/>
            <person name="Jenkins J."/>
            <person name="Shu S."/>
            <person name="Yuan Y."/>
            <person name="Wessler S.R."/>
            <person name="Schmutz J."/>
            <person name="Willis J.H."/>
            <person name="Rokhsar D.S."/>
        </authorList>
    </citation>
    <scope>NUCLEOTIDE SEQUENCE [LARGE SCALE GENOMIC DNA]</scope>
    <source>
        <strain evidence="11">cv. DUN x IM62</strain>
    </source>
</reference>
<proteinExistence type="inferred from homology"/>
<dbReference type="GO" id="GO:0102210">
    <property type="term" value="F:rhamnogalacturonan endolyase activity"/>
    <property type="evidence" value="ECO:0007669"/>
    <property type="project" value="UniProtKB-EC"/>
</dbReference>
<name>A0A022QSL1_ERYGU</name>
<dbReference type="GO" id="GO:0005576">
    <property type="term" value="C:extracellular region"/>
    <property type="evidence" value="ECO:0007669"/>
    <property type="project" value="UniProtKB-SubCell"/>
</dbReference>
<dbReference type="InterPro" id="IPR029413">
    <property type="entry name" value="RG-lyase_II"/>
</dbReference>
<dbReference type="CDD" id="cd10320">
    <property type="entry name" value="RGL4_N"/>
    <property type="match status" value="1"/>
</dbReference>
<dbReference type="SUPFAM" id="SSF74650">
    <property type="entry name" value="Galactose mutarotase-like"/>
    <property type="match status" value="1"/>
</dbReference>
<comment type="subcellular location">
    <subcellularLocation>
        <location evidence="2">Secreted</location>
    </subcellularLocation>
</comment>
<evidence type="ECO:0000256" key="3">
    <source>
        <dbReference type="ARBA" id="ARBA00010418"/>
    </source>
</evidence>
<gene>
    <name evidence="10" type="ORF">MIMGU_mgv1a002827mg</name>
</gene>
<dbReference type="Gene3D" id="2.60.120.260">
    <property type="entry name" value="Galactose-binding domain-like"/>
    <property type="match status" value="1"/>
</dbReference>
<dbReference type="EMBL" id="KI631018">
    <property type="protein sequence ID" value="EYU30916.1"/>
    <property type="molecule type" value="Genomic_DNA"/>
</dbReference>
<feature type="domain" description="Rhamnogalacturonan lyase" evidence="9">
    <location>
        <begin position="352"/>
        <end position="423"/>
    </location>
</feature>
<accession>A0A022QSL1</accession>
<dbReference type="EC" id="4.2.2.23" evidence="4"/>
<dbReference type="SUPFAM" id="SSF49785">
    <property type="entry name" value="Galactose-binding domain-like"/>
    <property type="match status" value="1"/>
</dbReference>
<dbReference type="Pfam" id="PF14686">
    <property type="entry name" value="fn3_3"/>
    <property type="match status" value="1"/>
</dbReference>
<feature type="domain" description="Rhamnogalacturonan lyase" evidence="8">
    <location>
        <begin position="438"/>
        <end position="625"/>
    </location>
</feature>
<dbReference type="Proteomes" id="UP000030748">
    <property type="component" value="Unassembled WGS sequence"/>
</dbReference>
<comment type="catalytic activity">
    <reaction evidence="1">
        <text>Endotype eliminative cleavage of L-alpha-rhamnopyranosyl-(1-&gt;4)-alpha-D-galactopyranosyluronic acid bonds of rhamnogalacturonan I domains in ramified hairy regions of pectin leaving L-rhamnopyranose at the reducing end and 4-deoxy-4,5-unsaturated D-galactopyranosyluronic acid at the non-reducing end.</text>
        <dbReference type="EC" id="4.2.2.23"/>
    </reaction>
</comment>
<dbReference type="InterPro" id="IPR051850">
    <property type="entry name" value="Polysacch_Lyase_4"/>
</dbReference>
<dbReference type="GO" id="GO:0005975">
    <property type="term" value="P:carbohydrate metabolic process"/>
    <property type="evidence" value="ECO:0007669"/>
    <property type="project" value="InterPro"/>
</dbReference>
<evidence type="ECO:0000256" key="7">
    <source>
        <dbReference type="ARBA" id="ARBA00023239"/>
    </source>
</evidence>
<dbReference type="CDD" id="cd10316">
    <property type="entry name" value="RGL4_M"/>
    <property type="match status" value="1"/>
</dbReference>
<dbReference type="InterPro" id="IPR013784">
    <property type="entry name" value="Carb-bd-like_fold"/>
</dbReference>
<dbReference type="PANTHER" id="PTHR32018:SF18">
    <property type="entry name" value="RHAMNOGALACTURONAN ENDOLYASE"/>
    <property type="match status" value="1"/>
</dbReference>
<protein>
    <recommendedName>
        <fullName evidence="4">rhamnogalacturonan endolyase</fullName>
        <ecNumber evidence="4">4.2.2.23</ecNumber>
    </recommendedName>
</protein>
<keyword evidence="6" id="KW-0732">Signal</keyword>
<evidence type="ECO:0000313" key="10">
    <source>
        <dbReference type="EMBL" id="EYU30916.1"/>
    </source>
</evidence>
<evidence type="ECO:0000256" key="2">
    <source>
        <dbReference type="ARBA" id="ARBA00004613"/>
    </source>
</evidence>